<evidence type="ECO:0000313" key="4">
    <source>
        <dbReference type="Proteomes" id="UP000011666"/>
    </source>
</evidence>
<feature type="compositionally biased region" description="Low complexity" evidence="1">
    <location>
        <begin position="224"/>
        <end position="233"/>
    </location>
</feature>
<name>M0QDP6_9ACTN</name>
<organism evidence="3 4">
    <name type="scientific">Gordonia soli NBRC 108243</name>
    <dbReference type="NCBI Taxonomy" id="1223545"/>
    <lineage>
        <taxon>Bacteria</taxon>
        <taxon>Bacillati</taxon>
        <taxon>Actinomycetota</taxon>
        <taxon>Actinomycetes</taxon>
        <taxon>Mycobacteriales</taxon>
        <taxon>Gordoniaceae</taxon>
        <taxon>Gordonia</taxon>
    </lineage>
</organism>
<dbReference type="STRING" id="1223545.GS4_03_01710"/>
<dbReference type="InterPro" id="IPR051531">
    <property type="entry name" value="N-acetyltransferase"/>
</dbReference>
<evidence type="ECO:0000313" key="3">
    <source>
        <dbReference type="EMBL" id="GAC66723.1"/>
    </source>
</evidence>
<protein>
    <recommendedName>
        <fullName evidence="2">N-acetyltransferase domain-containing protein</fullName>
    </recommendedName>
</protein>
<feature type="domain" description="N-acetyltransferase" evidence="2">
    <location>
        <begin position="19"/>
        <end position="180"/>
    </location>
</feature>
<dbReference type="CDD" id="cd04301">
    <property type="entry name" value="NAT_SF"/>
    <property type="match status" value="1"/>
</dbReference>
<sequence>MTPPTVWPDVVPVLTDGTVTLRAHRTEDIPGIVEMARDPESLRWTSMPTPYGPGDAEGFVRTVVQRGWDEGTAQGWAIEHEGEFAGNLDLRGSPPASEIGYILHPAHRGRGVMGRAVDVALDHAFGAGGFSVITWRAPEGNVASLRVAHSRGFRLTAAVADGIELRDGLSDAWYGSIHAGDLRRPRTTWHSSDIDLERLRLRPVQESDDQRIRETLDDPRSSRRSAPLRSSPSGIGDAARDRHHRWWTAARGETWSWVVADRDSDVYLADIALVGIDDVTGTEIAFGVHPDAHGRRILPEVIPEVVRAAVDSLGVRRLTMFAAESDHDGIEAAESAGFRICGVQRRAAPVSHGFEDLIGYDLLRSDIRQEPVNGGGSGV</sequence>
<dbReference type="Gene3D" id="3.40.630.30">
    <property type="match status" value="2"/>
</dbReference>
<dbReference type="InterPro" id="IPR000182">
    <property type="entry name" value="GNAT_dom"/>
</dbReference>
<dbReference type="Pfam" id="PF13302">
    <property type="entry name" value="Acetyltransf_3"/>
    <property type="match status" value="2"/>
</dbReference>
<feature type="compositionally biased region" description="Basic and acidic residues" evidence="1">
    <location>
        <begin position="207"/>
        <end position="221"/>
    </location>
</feature>
<proteinExistence type="predicted"/>
<dbReference type="AlphaFoldDB" id="M0QDP6"/>
<dbReference type="OrthoDB" id="9795188at2"/>
<dbReference type="PROSITE" id="PS51186">
    <property type="entry name" value="GNAT"/>
    <property type="match status" value="2"/>
</dbReference>
<evidence type="ECO:0000259" key="2">
    <source>
        <dbReference type="PROSITE" id="PS51186"/>
    </source>
</evidence>
<dbReference type="GO" id="GO:0016747">
    <property type="term" value="F:acyltransferase activity, transferring groups other than amino-acyl groups"/>
    <property type="evidence" value="ECO:0007669"/>
    <property type="project" value="InterPro"/>
</dbReference>
<dbReference type="EMBL" id="BANX01000003">
    <property type="protein sequence ID" value="GAC66723.1"/>
    <property type="molecule type" value="Genomic_DNA"/>
</dbReference>
<comment type="caution">
    <text evidence="3">The sequence shown here is derived from an EMBL/GenBank/DDBJ whole genome shotgun (WGS) entry which is preliminary data.</text>
</comment>
<feature type="domain" description="N-acetyltransferase" evidence="2">
    <location>
        <begin position="199"/>
        <end position="361"/>
    </location>
</feature>
<accession>M0QDP6</accession>
<evidence type="ECO:0000256" key="1">
    <source>
        <dbReference type="SAM" id="MobiDB-lite"/>
    </source>
</evidence>
<dbReference type="eggNOG" id="COG1670">
    <property type="taxonomic scope" value="Bacteria"/>
</dbReference>
<dbReference type="SUPFAM" id="SSF55729">
    <property type="entry name" value="Acyl-CoA N-acyltransferases (Nat)"/>
    <property type="match status" value="2"/>
</dbReference>
<dbReference type="PANTHER" id="PTHR43792">
    <property type="entry name" value="GNAT FAMILY, PUTATIVE (AFU_ORTHOLOGUE AFUA_3G00765)-RELATED-RELATED"/>
    <property type="match status" value="1"/>
</dbReference>
<reference evidence="3 4" key="1">
    <citation type="submission" date="2013-01" db="EMBL/GenBank/DDBJ databases">
        <title>Whole genome shotgun sequence of Gordonia soli NBRC 108243.</title>
        <authorList>
            <person name="Isaki-Nakamura S."/>
            <person name="Hosoyama A."/>
            <person name="Tsuchikane K."/>
            <person name="Ando Y."/>
            <person name="Baba S."/>
            <person name="Ohji S."/>
            <person name="Hamada M."/>
            <person name="Tamura T."/>
            <person name="Yamazoe A."/>
            <person name="Yamazaki S."/>
            <person name="Fujita N."/>
        </authorList>
    </citation>
    <scope>NUCLEOTIDE SEQUENCE [LARGE SCALE GENOMIC DNA]</scope>
    <source>
        <strain evidence="3 4">NBRC 108243</strain>
    </source>
</reference>
<feature type="region of interest" description="Disordered" evidence="1">
    <location>
        <begin position="207"/>
        <end position="238"/>
    </location>
</feature>
<dbReference type="RefSeq" id="WP_007617184.1">
    <property type="nucleotide sequence ID" value="NZ_BANX01000003.1"/>
</dbReference>
<gene>
    <name evidence="3" type="ORF">GS4_03_01710</name>
</gene>
<dbReference type="Proteomes" id="UP000011666">
    <property type="component" value="Unassembled WGS sequence"/>
</dbReference>
<keyword evidence="4" id="KW-1185">Reference proteome</keyword>
<dbReference type="InterPro" id="IPR016181">
    <property type="entry name" value="Acyl_CoA_acyltransferase"/>
</dbReference>